<gene>
    <name evidence="3" type="ORF">AS189_13575</name>
</gene>
<dbReference type="InterPro" id="IPR019051">
    <property type="entry name" value="Trp_biosyn_TM_oprn/chp"/>
</dbReference>
<reference evidence="3 4" key="2">
    <citation type="journal article" date="2016" name="J. Biotechnol.">
        <title>Complete genome sequence of Arthrobacter alpinus ERGS4:06, a yellow pigmented bacterium tolerant to cold and radiations isolated from Sikkim Himalaya.</title>
        <authorList>
            <person name="Kumar R."/>
            <person name="Singh D."/>
            <person name="Swarnkar M.K."/>
            <person name="Singh A.K."/>
            <person name="Kumar S."/>
        </authorList>
    </citation>
    <scope>NUCLEOTIDE SEQUENCE [LARGE SCALE GENOMIC DNA]</scope>
    <source>
        <strain evidence="3 4">ERGS4:06</strain>
    </source>
</reference>
<dbReference type="SUPFAM" id="SSF103473">
    <property type="entry name" value="MFS general substrate transporter"/>
    <property type="match status" value="1"/>
</dbReference>
<dbReference type="Pfam" id="PF09534">
    <property type="entry name" value="Trp_oprn_chp"/>
    <property type="match status" value="1"/>
</dbReference>
<feature type="transmembrane region" description="Helical" evidence="2">
    <location>
        <begin position="142"/>
        <end position="164"/>
    </location>
</feature>
<name>A0A0S2M487_9MICC</name>
<keyword evidence="2" id="KW-0812">Transmembrane</keyword>
<feature type="transmembrane region" description="Helical" evidence="2">
    <location>
        <begin position="93"/>
        <end position="115"/>
    </location>
</feature>
<dbReference type="EMBL" id="CP013200">
    <property type="protein sequence ID" value="ALO68553.1"/>
    <property type="molecule type" value="Genomic_DNA"/>
</dbReference>
<organism evidence="3 4">
    <name type="scientific">Arthrobacter alpinus</name>
    <dbReference type="NCBI Taxonomy" id="656366"/>
    <lineage>
        <taxon>Bacteria</taxon>
        <taxon>Bacillati</taxon>
        <taxon>Actinomycetota</taxon>
        <taxon>Actinomycetes</taxon>
        <taxon>Micrococcales</taxon>
        <taxon>Micrococcaceae</taxon>
        <taxon>Arthrobacter</taxon>
    </lineage>
</organism>
<protein>
    <recommendedName>
        <fullName evidence="5">Tryptophan-associated transmembrane protein (Trp_oprn_chp)</fullName>
    </recommendedName>
</protein>
<proteinExistence type="predicted"/>
<evidence type="ECO:0008006" key="5">
    <source>
        <dbReference type="Google" id="ProtNLM"/>
    </source>
</evidence>
<reference evidence="4" key="1">
    <citation type="submission" date="2015-11" db="EMBL/GenBank/DDBJ databases">
        <authorList>
            <person name="Kumar R."/>
            <person name="Singh D."/>
            <person name="Swarnkar M.K."/>
            <person name="Singh A.K."/>
            <person name="Kumar S."/>
        </authorList>
    </citation>
    <scope>NUCLEOTIDE SEQUENCE [LARGE SCALE GENOMIC DNA]</scope>
    <source>
        <strain evidence="4">ERGS4:06</strain>
    </source>
</reference>
<evidence type="ECO:0000256" key="1">
    <source>
        <dbReference type="SAM" id="MobiDB-lite"/>
    </source>
</evidence>
<keyword evidence="2" id="KW-1133">Transmembrane helix</keyword>
<evidence type="ECO:0000313" key="4">
    <source>
        <dbReference type="Proteomes" id="UP000059574"/>
    </source>
</evidence>
<evidence type="ECO:0000256" key="2">
    <source>
        <dbReference type="SAM" id="Phobius"/>
    </source>
</evidence>
<dbReference type="AlphaFoldDB" id="A0A0S2M487"/>
<sequence>MPVADPAKPHTSAKKVPAWKRKSTLVLLLILAALAVFGTTTQTWIHVAIAQGEVAQTDLDIPGSKAAVAVSALALVALAGALAITITGRVARFITSTVVFLSAVGVIALALAIVADPVTAAMSEVGAATGIEAAPSQATATVFPILAAVAAAILAIGAVLVFWLGRSWTVRTKYDAAKDPSAAKSTEPVDEIDSWDQLSRGEDPTA</sequence>
<dbReference type="OrthoDB" id="4955044at2"/>
<evidence type="ECO:0000313" key="3">
    <source>
        <dbReference type="EMBL" id="ALO68553.1"/>
    </source>
</evidence>
<accession>A0A0S2M487</accession>
<feature type="transmembrane region" description="Helical" evidence="2">
    <location>
        <begin position="66"/>
        <end position="86"/>
    </location>
</feature>
<feature type="region of interest" description="Disordered" evidence="1">
    <location>
        <begin position="177"/>
        <end position="206"/>
    </location>
</feature>
<dbReference type="Proteomes" id="UP000059574">
    <property type="component" value="Chromosome"/>
</dbReference>
<dbReference type="InterPro" id="IPR036259">
    <property type="entry name" value="MFS_trans_sf"/>
</dbReference>
<keyword evidence="2" id="KW-0472">Membrane</keyword>